<reference evidence="3 4" key="1">
    <citation type="submission" date="2023-08" db="EMBL/GenBank/DDBJ databases">
        <title>Phytohabitans sansha sp. nov., isolated from marine sediment.</title>
        <authorList>
            <person name="Zhao Y."/>
            <person name="Yi K."/>
        </authorList>
    </citation>
    <scope>NUCLEOTIDE SEQUENCE [LARGE SCALE GENOMIC DNA]</scope>
    <source>
        <strain evidence="3 4">ZYX-F-186</strain>
    </source>
</reference>
<feature type="transmembrane region" description="Helical" evidence="2">
    <location>
        <begin position="104"/>
        <end position="126"/>
    </location>
</feature>
<protein>
    <recommendedName>
        <fullName evidence="5">ABC transporter permease</fullName>
    </recommendedName>
</protein>
<feature type="region of interest" description="Disordered" evidence="1">
    <location>
        <begin position="1"/>
        <end position="34"/>
    </location>
</feature>
<feature type="transmembrane region" description="Helical" evidence="2">
    <location>
        <begin position="268"/>
        <end position="288"/>
    </location>
</feature>
<feature type="transmembrane region" description="Helical" evidence="2">
    <location>
        <begin position="325"/>
        <end position="344"/>
    </location>
</feature>
<comment type="caution">
    <text evidence="3">The sequence shown here is derived from an EMBL/GenBank/DDBJ whole genome shotgun (WGS) entry which is preliminary data.</text>
</comment>
<keyword evidence="2" id="KW-0472">Membrane</keyword>
<organism evidence="3 4">
    <name type="scientific">Phytohabitans maris</name>
    <dbReference type="NCBI Taxonomy" id="3071409"/>
    <lineage>
        <taxon>Bacteria</taxon>
        <taxon>Bacillati</taxon>
        <taxon>Actinomycetota</taxon>
        <taxon>Actinomycetes</taxon>
        <taxon>Micromonosporales</taxon>
        <taxon>Micromonosporaceae</taxon>
    </lineage>
</organism>
<keyword evidence="4" id="KW-1185">Reference proteome</keyword>
<feature type="transmembrane region" description="Helical" evidence="2">
    <location>
        <begin position="453"/>
        <end position="474"/>
    </location>
</feature>
<feature type="transmembrane region" description="Helical" evidence="2">
    <location>
        <begin position="426"/>
        <end position="446"/>
    </location>
</feature>
<feature type="transmembrane region" description="Helical" evidence="2">
    <location>
        <begin position="391"/>
        <end position="414"/>
    </location>
</feature>
<keyword evidence="2" id="KW-0812">Transmembrane</keyword>
<proteinExistence type="predicted"/>
<sequence>MSLLREAPAAADPGRTTPRVTGATHPPSRPGGLRHSTRVLGSIAAVAGRLWVRDTTRSLGVSRTTVALFGLAALAVMVAGSLILTTVMPALPTRDLPPDELARIRALAASLVWTLGSLVTIFFQMLAPRRTALSNVLGLLPVSRTLTAVATQLPMLGVSLVAVASLAAPTVTMLADASRGGLAVAIPAALLLVLGQIPLTALLFNLVVPLVQRLRVPQHHALAAGGFTGVAIAVAAPVLELGGNGSAWLPHRVLAAAADGGAISGGSLLLWSASGLTLFVLLVGRLPADPDPAPSRLFVGYRVPRIRPMAQAWYELVMLARAPQYLAVVVFTGAVFAAVLGAWLATRSSFLPVLAVPLLLPFFIGAVQSYGHTRATHWLSMHLLARPAAWAWPKATVCLAVAALLALPGAVLAASTQLIGWTEVPLLFVQALPAWSAAMVAGLLIPYSTEQPLSVGLSVGLAGIIYLGGLWTVGQLIPQAAVLGQVGMAAVCMSAYFLMARLTRPQISHA</sequence>
<evidence type="ECO:0000313" key="3">
    <source>
        <dbReference type="EMBL" id="MDQ7907433.1"/>
    </source>
</evidence>
<name>A0ABU0ZKC7_9ACTN</name>
<feature type="transmembrane region" description="Helical" evidence="2">
    <location>
        <begin position="64"/>
        <end position="84"/>
    </location>
</feature>
<evidence type="ECO:0000256" key="2">
    <source>
        <dbReference type="SAM" id="Phobius"/>
    </source>
</evidence>
<feature type="transmembrane region" description="Helical" evidence="2">
    <location>
        <begin position="480"/>
        <end position="499"/>
    </location>
</feature>
<gene>
    <name evidence="3" type="ORF">RB614_23220</name>
</gene>
<evidence type="ECO:0000313" key="4">
    <source>
        <dbReference type="Proteomes" id="UP001230908"/>
    </source>
</evidence>
<dbReference type="RefSeq" id="WP_308714711.1">
    <property type="nucleotide sequence ID" value="NZ_JAVHUY010000022.1"/>
</dbReference>
<dbReference type="Proteomes" id="UP001230908">
    <property type="component" value="Unassembled WGS sequence"/>
</dbReference>
<evidence type="ECO:0008006" key="5">
    <source>
        <dbReference type="Google" id="ProtNLM"/>
    </source>
</evidence>
<evidence type="ECO:0000256" key="1">
    <source>
        <dbReference type="SAM" id="MobiDB-lite"/>
    </source>
</evidence>
<feature type="transmembrane region" description="Helical" evidence="2">
    <location>
        <begin position="180"/>
        <end position="208"/>
    </location>
</feature>
<keyword evidence="2" id="KW-1133">Transmembrane helix</keyword>
<feature type="transmembrane region" description="Helical" evidence="2">
    <location>
        <begin position="350"/>
        <end position="370"/>
    </location>
</feature>
<accession>A0ABU0ZKC7</accession>
<dbReference type="EMBL" id="JAVHUY010000022">
    <property type="protein sequence ID" value="MDQ7907433.1"/>
    <property type="molecule type" value="Genomic_DNA"/>
</dbReference>
<feature type="transmembrane region" description="Helical" evidence="2">
    <location>
        <begin position="220"/>
        <end position="239"/>
    </location>
</feature>
<feature type="transmembrane region" description="Helical" evidence="2">
    <location>
        <begin position="146"/>
        <end position="168"/>
    </location>
</feature>